<dbReference type="GO" id="GO:0002161">
    <property type="term" value="F:aminoacyl-tRNA deacylase activity"/>
    <property type="evidence" value="ECO:0007669"/>
    <property type="project" value="InterPro"/>
</dbReference>
<proteinExistence type="predicted"/>
<organism evidence="2 3">
    <name type="scientific">Candidatus Daviesbacteria bacterium RIFCSPHIGHO2_02_FULL_43_12</name>
    <dbReference type="NCBI Taxonomy" id="1797776"/>
    <lineage>
        <taxon>Bacteria</taxon>
        <taxon>Candidatus Daviesiibacteriota</taxon>
    </lineage>
</organism>
<dbReference type="InterPro" id="IPR007214">
    <property type="entry name" value="YbaK/aa-tRNA-synth-assoc-dom"/>
</dbReference>
<dbReference type="Gene3D" id="3.90.960.10">
    <property type="entry name" value="YbaK/aminoacyl-tRNA synthetase-associated domain"/>
    <property type="match status" value="1"/>
</dbReference>
<feature type="domain" description="YbaK/aminoacyl-tRNA synthetase-associated" evidence="1">
    <location>
        <begin position="29"/>
        <end position="148"/>
    </location>
</feature>
<dbReference type="EMBL" id="MFDD01000014">
    <property type="protein sequence ID" value="OGE40047.1"/>
    <property type="molecule type" value="Genomic_DNA"/>
</dbReference>
<evidence type="ECO:0000313" key="2">
    <source>
        <dbReference type="EMBL" id="OGE40047.1"/>
    </source>
</evidence>
<evidence type="ECO:0000259" key="1">
    <source>
        <dbReference type="Pfam" id="PF04073"/>
    </source>
</evidence>
<comment type="caution">
    <text evidence="2">The sequence shown here is derived from an EMBL/GenBank/DDBJ whole genome shotgun (WGS) entry which is preliminary data.</text>
</comment>
<dbReference type="Pfam" id="PF04073">
    <property type="entry name" value="tRNA_edit"/>
    <property type="match status" value="1"/>
</dbReference>
<name>A0A1F5KGJ1_9BACT</name>
<gene>
    <name evidence="2" type="ORF">A3D25_04565</name>
</gene>
<dbReference type="SUPFAM" id="SSF55826">
    <property type="entry name" value="YbaK/ProRS associated domain"/>
    <property type="match status" value="1"/>
</dbReference>
<reference evidence="2 3" key="1">
    <citation type="journal article" date="2016" name="Nat. Commun.">
        <title>Thousands of microbial genomes shed light on interconnected biogeochemical processes in an aquifer system.</title>
        <authorList>
            <person name="Anantharaman K."/>
            <person name="Brown C.T."/>
            <person name="Hug L.A."/>
            <person name="Sharon I."/>
            <person name="Castelle C.J."/>
            <person name="Probst A.J."/>
            <person name="Thomas B.C."/>
            <person name="Singh A."/>
            <person name="Wilkins M.J."/>
            <person name="Karaoz U."/>
            <person name="Brodie E.L."/>
            <person name="Williams K.H."/>
            <person name="Hubbard S.S."/>
            <person name="Banfield J.F."/>
        </authorList>
    </citation>
    <scope>NUCLEOTIDE SEQUENCE [LARGE SCALE GENOMIC DNA]</scope>
</reference>
<protein>
    <recommendedName>
        <fullName evidence="1">YbaK/aminoacyl-tRNA synthetase-associated domain-containing protein</fullName>
    </recommendedName>
</protein>
<dbReference type="CDD" id="cd04332">
    <property type="entry name" value="YbaK_like"/>
    <property type="match status" value="1"/>
</dbReference>
<sequence>MVDQQAIYQRIIQLMNDSVVEYKLLKHRAALTYEDLAAVQKETGFIGTEGKCLVLKADDNFLVYITIQGQKVNFENMKEVLNATKVRLATQEELMDNFGAEPGCAYPFGFNEQYPIYIDPQIYEQEWLLFSPLYPTQTIQARGEDLKKVYQQLGNQVTEVTSFNL</sequence>
<evidence type="ECO:0000313" key="3">
    <source>
        <dbReference type="Proteomes" id="UP000177328"/>
    </source>
</evidence>
<accession>A0A1F5KGJ1</accession>
<dbReference type="Proteomes" id="UP000177328">
    <property type="component" value="Unassembled WGS sequence"/>
</dbReference>
<dbReference type="InterPro" id="IPR036754">
    <property type="entry name" value="YbaK/aa-tRNA-synt-asso_dom_sf"/>
</dbReference>
<dbReference type="AlphaFoldDB" id="A0A1F5KGJ1"/>